<dbReference type="InterPro" id="IPR012864">
    <property type="entry name" value="PCO/ADO"/>
</dbReference>
<reference evidence="4" key="1">
    <citation type="submission" date="2021-01" db="EMBL/GenBank/DDBJ databases">
        <authorList>
            <person name="Corre E."/>
            <person name="Pelletier E."/>
            <person name="Niang G."/>
            <person name="Scheremetjew M."/>
            <person name="Finn R."/>
            <person name="Kale V."/>
            <person name="Holt S."/>
            <person name="Cochrane G."/>
            <person name="Meng A."/>
            <person name="Brown T."/>
            <person name="Cohen L."/>
        </authorList>
    </citation>
    <scope>NUCLEOTIDE SEQUENCE</scope>
    <source>
        <strain evidence="4">CCMP1510</strain>
    </source>
</reference>
<keyword evidence="2" id="KW-0560">Oxidoreductase</keyword>
<accession>A0A7S3JZZ9</accession>
<evidence type="ECO:0000256" key="3">
    <source>
        <dbReference type="ARBA" id="ARBA00023004"/>
    </source>
</evidence>
<dbReference type="SUPFAM" id="SSF51182">
    <property type="entry name" value="RmlC-like cupins"/>
    <property type="match status" value="1"/>
</dbReference>
<evidence type="ECO:0000256" key="1">
    <source>
        <dbReference type="ARBA" id="ARBA00022723"/>
    </source>
</evidence>
<proteinExistence type="predicted"/>
<dbReference type="GO" id="GO:0046872">
    <property type="term" value="F:metal ion binding"/>
    <property type="evidence" value="ECO:0007669"/>
    <property type="project" value="UniProtKB-KW"/>
</dbReference>
<name>A0A7S3JZZ9_9STRA</name>
<dbReference type="PANTHER" id="PTHR22966:SF61">
    <property type="entry name" value="2-AMINOETHANETHIOL DIOXYGENASE"/>
    <property type="match status" value="1"/>
</dbReference>
<evidence type="ECO:0008006" key="5">
    <source>
        <dbReference type="Google" id="ProtNLM"/>
    </source>
</evidence>
<dbReference type="CDD" id="cd20289">
    <property type="entry name" value="cupin_ADO"/>
    <property type="match status" value="1"/>
</dbReference>
<dbReference type="EMBL" id="HBIJ01017122">
    <property type="protein sequence ID" value="CAE0370636.1"/>
    <property type="molecule type" value="Transcribed_RNA"/>
</dbReference>
<dbReference type="InterPro" id="IPR014710">
    <property type="entry name" value="RmlC-like_jellyroll"/>
</dbReference>
<keyword evidence="3" id="KW-0408">Iron</keyword>
<sequence length="238" mass="26329">MSNLMRLHEAVQEVVAACSSNLSRTSPHVATLKSILRNIDANDVGVDLAIKEMRSEECQAGYIPVVENSKFHICLFVLAPNATIPLHDHPGMTVISKNLLGSLHVTSLDLLLERSILSEQTPFSPLPKNKKIKARRYPTEIITTESEPFILDALFKNCHQFVAGSDGAAILDIIIPPYDDKFGRFCTYYHLIDDSVGIKEDTAPREVSLIVADPEPEFNCITLSYTGISPHRQNCIAS</sequence>
<dbReference type="InterPro" id="IPR011051">
    <property type="entry name" value="RmlC_Cupin_sf"/>
</dbReference>
<keyword evidence="1" id="KW-0479">Metal-binding</keyword>
<organism evidence="4">
    <name type="scientific">Aureoumbra lagunensis</name>
    <dbReference type="NCBI Taxonomy" id="44058"/>
    <lineage>
        <taxon>Eukaryota</taxon>
        <taxon>Sar</taxon>
        <taxon>Stramenopiles</taxon>
        <taxon>Ochrophyta</taxon>
        <taxon>Pelagophyceae</taxon>
        <taxon>Pelagomonadales</taxon>
        <taxon>Aureoumbra</taxon>
    </lineage>
</organism>
<evidence type="ECO:0000313" key="4">
    <source>
        <dbReference type="EMBL" id="CAE0370636.1"/>
    </source>
</evidence>
<evidence type="ECO:0000256" key="2">
    <source>
        <dbReference type="ARBA" id="ARBA00023002"/>
    </source>
</evidence>
<dbReference type="Pfam" id="PF07847">
    <property type="entry name" value="PCO_ADO"/>
    <property type="match status" value="1"/>
</dbReference>
<dbReference type="GO" id="GO:0016702">
    <property type="term" value="F:oxidoreductase activity, acting on single donors with incorporation of molecular oxygen, incorporation of two atoms of oxygen"/>
    <property type="evidence" value="ECO:0007669"/>
    <property type="project" value="InterPro"/>
</dbReference>
<dbReference type="Gene3D" id="2.60.120.10">
    <property type="entry name" value="Jelly Rolls"/>
    <property type="match status" value="1"/>
</dbReference>
<protein>
    <recommendedName>
        <fullName evidence="5">Cysteine dioxygenase</fullName>
    </recommendedName>
</protein>
<dbReference type="AlphaFoldDB" id="A0A7S3JZZ9"/>
<gene>
    <name evidence="4" type="ORF">ALAG00032_LOCUS11415</name>
</gene>
<dbReference type="PANTHER" id="PTHR22966">
    <property type="entry name" value="2-AMINOETHANETHIOL DIOXYGENASE"/>
    <property type="match status" value="1"/>
</dbReference>